<feature type="compositionally biased region" description="Low complexity" evidence="1">
    <location>
        <begin position="114"/>
        <end position="124"/>
    </location>
</feature>
<reference evidence="2 3" key="2">
    <citation type="submission" date="2024-10" db="EMBL/GenBank/DDBJ databases">
        <authorList>
            <person name="Ryan C."/>
        </authorList>
    </citation>
    <scope>NUCLEOTIDE SEQUENCE [LARGE SCALE GENOMIC DNA]</scope>
</reference>
<proteinExistence type="predicted"/>
<keyword evidence="3" id="KW-1185">Reference proteome</keyword>
<feature type="region of interest" description="Disordered" evidence="1">
    <location>
        <begin position="89"/>
        <end position="265"/>
    </location>
</feature>
<dbReference type="InterPro" id="IPR045889">
    <property type="entry name" value="MES/HNL"/>
</dbReference>
<dbReference type="EMBL" id="OZ075121">
    <property type="protein sequence ID" value="CAL4900374.1"/>
    <property type="molecule type" value="Genomic_DNA"/>
</dbReference>
<evidence type="ECO:0008006" key="4">
    <source>
        <dbReference type="Google" id="ProtNLM"/>
    </source>
</evidence>
<evidence type="ECO:0000313" key="3">
    <source>
        <dbReference type="Proteomes" id="UP001497457"/>
    </source>
</evidence>
<sequence length="331" mass="35767">MRTFEEYSRPLLNAMAALPPGERVVFVAHSHGWYNVALAVERFPDRVAAAVTALSCDRSRGRGTRDPFFPAATGHVPCRILLCSRRLPRQDWPRTTPRRPPRPRGLHCPGSVGLRASAAAALTDRASKPPPTTTTSGSGGLCHRPNQSNLHAPPPAITTSGSGGFRRLRHRPPPRPALTPTAELHLHPTSTPPPSTTTFGSGGFRRLRRRPPPRPTLTPTAELHLYPQIRSSAASIHRPPDVRPCPAGGAPAPPGPDSESDADQVSEASVRYGLVVEDGRNIPAEFQRRMVSQSPGLQAEEIAGADHMAMLSWPQKLVELLIRIANNCSSN</sequence>
<dbReference type="InterPro" id="IPR029058">
    <property type="entry name" value="AB_hydrolase_fold"/>
</dbReference>
<dbReference type="SUPFAM" id="SSF53474">
    <property type="entry name" value="alpha/beta-Hydrolases"/>
    <property type="match status" value="1"/>
</dbReference>
<dbReference type="PANTHER" id="PTHR10992">
    <property type="entry name" value="METHYLESTERASE FAMILY MEMBER"/>
    <property type="match status" value="1"/>
</dbReference>
<dbReference type="PANTHER" id="PTHR10992:SF938">
    <property type="entry name" value="OS05G0370700 PROTEIN"/>
    <property type="match status" value="1"/>
</dbReference>
<gene>
    <name evidence="2" type="ORF">URODEC1_LOCUS8658</name>
</gene>
<evidence type="ECO:0000256" key="1">
    <source>
        <dbReference type="SAM" id="MobiDB-lite"/>
    </source>
</evidence>
<dbReference type="AlphaFoldDB" id="A0ABC8W0L6"/>
<dbReference type="Gene3D" id="3.40.50.1820">
    <property type="entry name" value="alpha/beta hydrolase"/>
    <property type="match status" value="2"/>
</dbReference>
<feature type="compositionally biased region" description="Basic residues" evidence="1">
    <location>
        <begin position="96"/>
        <end position="105"/>
    </location>
</feature>
<protein>
    <recommendedName>
        <fullName evidence="4">AB hydrolase-1 domain-containing protein</fullName>
    </recommendedName>
</protein>
<evidence type="ECO:0000313" key="2">
    <source>
        <dbReference type="EMBL" id="CAL4900374.1"/>
    </source>
</evidence>
<reference evidence="3" key="1">
    <citation type="submission" date="2024-06" db="EMBL/GenBank/DDBJ databases">
        <authorList>
            <person name="Ryan C."/>
        </authorList>
    </citation>
    <scope>NUCLEOTIDE SEQUENCE [LARGE SCALE GENOMIC DNA]</scope>
</reference>
<dbReference type="Proteomes" id="UP001497457">
    <property type="component" value="Chromosome 11b"/>
</dbReference>
<organism evidence="2 3">
    <name type="scientific">Urochloa decumbens</name>
    <dbReference type="NCBI Taxonomy" id="240449"/>
    <lineage>
        <taxon>Eukaryota</taxon>
        <taxon>Viridiplantae</taxon>
        <taxon>Streptophyta</taxon>
        <taxon>Embryophyta</taxon>
        <taxon>Tracheophyta</taxon>
        <taxon>Spermatophyta</taxon>
        <taxon>Magnoliopsida</taxon>
        <taxon>Liliopsida</taxon>
        <taxon>Poales</taxon>
        <taxon>Poaceae</taxon>
        <taxon>PACMAD clade</taxon>
        <taxon>Panicoideae</taxon>
        <taxon>Panicodae</taxon>
        <taxon>Paniceae</taxon>
        <taxon>Melinidinae</taxon>
        <taxon>Urochloa</taxon>
    </lineage>
</organism>
<name>A0ABC8W0L6_9POAL</name>
<accession>A0ABC8W0L6</accession>